<dbReference type="Proteomes" id="UP000010729">
    <property type="component" value="Unassembled WGS sequence"/>
</dbReference>
<dbReference type="OrthoDB" id="668782at2"/>
<evidence type="ECO:0000313" key="3">
    <source>
        <dbReference type="EMBL" id="EMY32781.1"/>
    </source>
</evidence>
<dbReference type="AlphaFoldDB" id="N1UQW7"/>
<accession>N1UQW7</accession>
<dbReference type="EMBL" id="ANPE02000233">
    <property type="protein sequence ID" value="EMY32781.1"/>
    <property type="molecule type" value="Genomic_DNA"/>
</dbReference>
<feature type="domain" description="YCII-related" evidence="2">
    <location>
        <begin position="6"/>
        <end position="101"/>
    </location>
</feature>
<dbReference type="Pfam" id="PF03795">
    <property type="entry name" value="YCII"/>
    <property type="match status" value="1"/>
</dbReference>
<dbReference type="Gene3D" id="3.30.70.1060">
    <property type="entry name" value="Dimeric alpha+beta barrel"/>
    <property type="match status" value="1"/>
</dbReference>
<evidence type="ECO:0000259" key="2">
    <source>
        <dbReference type="Pfam" id="PF03795"/>
    </source>
</evidence>
<evidence type="ECO:0000256" key="1">
    <source>
        <dbReference type="ARBA" id="ARBA00007689"/>
    </source>
</evidence>
<comment type="caution">
    <text evidence="3">The sequence shown here is derived from an EMBL/GenBank/DDBJ whole genome shotgun (WGS) entry which is preliminary data.</text>
</comment>
<evidence type="ECO:0000313" key="4">
    <source>
        <dbReference type="Proteomes" id="UP000010729"/>
    </source>
</evidence>
<gene>
    <name evidence="3" type="ORF">D477_018399</name>
</gene>
<dbReference type="InterPro" id="IPR011008">
    <property type="entry name" value="Dimeric_a/b-barrel"/>
</dbReference>
<dbReference type="PANTHER" id="PTHR35174">
    <property type="entry name" value="BLL7171 PROTEIN-RELATED"/>
    <property type="match status" value="1"/>
</dbReference>
<organism evidence="3 4">
    <name type="scientific">Arthrobacter crystallopoietes BAB-32</name>
    <dbReference type="NCBI Taxonomy" id="1246476"/>
    <lineage>
        <taxon>Bacteria</taxon>
        <taxon>Bacillati</taxon>
        <taxon>Actinomycetota</taxon>
        <taxon>Actinomycetes</taxon>
        <taxon>Micrococcales</taxon>
        <taxon>Micrococcaceae</taxon>
        <taxon>Crystallibacter</taxon>
    </lineage>
</organism>
<sequence length="120" mass="13056">MKHFLLAIQQPDGGVPEPGVLEPIMRKVQAFNKELRDADCWVFAGGLQPPGAAVVVRLEEGEATVSEGPYVPGGEHIGGMTILKARDLKEALGWARKLARATTLPVELREFQGEMDEHLA</sequence>
<dbReference type="RefSeq" id="WP_005272882.1">
    <property type="nucleotide sequence ID" value="NZ_ANPE02000233.1"/>
</dbReference>
<protein>
    <recommendedName>
        <fullName evidence="2">YCII-related domain-containing protein</fullName>
    </recommendedName>
</protein>
<keyword evidence="4" id="KW-1185">Reference proteome</keyword>
<proteinExistence type="inferred from homology"/>
<dbReference type="PANTHER" id="PTHR35174:SF3">
    <property type="entry name" value="BLL7171 PROTEIN"/>
    <property type="match status" value="1"/>
</dbReference>
<comment type="similarity">
    <text evidence="1">Belongs to the YciI family.</text>
</comment>
<name>N1UQW7_9MICC</name>
<dbReference type="SUPFAM" id="SSF54909">
    <property type="entry name" value="Dimeric alpha+beta barrel"/>
    <property type="match status" value="1"/>
</dbReference>
<dbReference type="InterPro" id="IPR005545">
    <property type="entry name" value="YCII"/>
</dbReference>
<reference evidence="3 4" key="1">
    <citation type="journal article" date="2013" name="Genome Announc.">
        <title>Draft Genome Sequence of Arthrobacter crystallopoietes Strain BAB-32, Revealing Genes for Bioremediation.</title>
        <authorList>
            <person name="Joshi M.N."/>
            <person name="Pandit A.S."/>
            <person name="Sharma A."/>
            <person name="Pandya R.V."/>
            <person name="Desai S.M."/>
            <person name="Saxena A.K."/>
            <person name="Bagatharia S.B."/>
        </authorList>
    </citation>
    <scope>NUCLEOTIDE SEQUENCE [LARGE SCALE GENOMIC DNA]</scope>
    <source>
        <strain evidence="3 4">BAB-32</strain>
    </source>
</reference>